<dbReference type="AlphaFoldDB" id="A0A8T1BPF1"/>
<feature type="transmembrane region" description="Helical" evidence="1">
    <location>
        <begin position="342"/>
        <end position="359"/>
    </location>
</feature>
<comment type="caution">
    <text evidence="2">The sequence shown here is derived from an EMBL/GenBank/DDBJ whole genome shotgun (WGS) entry which is preliminary data.</text>
</comment>
<accession>A0A8T1BPF1</accession>
<protein>
    <submittedName>
        <fullName evidence="2">Uncharacterized protein</fullName>
    </submittedName>
</protein>
<keyword evidence="1" id="KW-0812">Transmembrane</keyword>
<dbReference type="VEuPathDB" id="FungiDB:PC110_g633"/>
<dbReference type="EMBL" id="RCMK01001036">
    <property type="protein sequence ID" value="KAG2904026.1"/>
    <property type="molecule type" value="Genomic_DNA"/>
</dbReference>
<organism evidence="2 3">
    <name type="scientific">Phytophthora cactorum</name>
    <dbReference type="NCBI Taxonomy" id="29920"/>
    <lineage>
        <taxon>Eukaryota</taxon>
        <taxon>Sar</taxon>
        <taxon>Stramenopiles</taxon>
        <taxon>Oomycota</taxon>
        <taxon>Peronosporomycetes</taxon>
        <taxon>Peronosporales</taxon>
        <taxon>Peronosporaceae</taxon>
        <taxon>Phytophthora</taxon>
    </lineage>
</organism>
<proteinExistence type="predicted"/>
<name>A0A8T1BPF1_9STRA</name>
<evidence type="ECO:0000313" key="2">
    <source>
        <dbReference type="EMBL" id="KAG2904026.1"/>
    </source>
</evidence>
<reference evidence="2" key="1">
    <citation type="submission" date="2018-10" db="EMBL/GenBank/DDBJ databases">
        <title>Effector identification in a new, highly contiguous assembly of the strawberry crown rot pathogen Phytophthora cactorum.</title>
        <authorList>
            <person name="Armitage A.D."/>
            <person name="Nellist C.F."/>
            <person name="Bates H."/>
            <person name="Vickerstaff R.J."/>
            <person name="Harrison R.J."/>
        </authorList>
    </citation>
    <scope>NUCLEOTIDE SEQUENCE</scope>
    <source>
        <strain evidence="2">4040</strain>
    </source>
</reference>
<evidence type="ECO:0000313" key="3">
    <source>
        <dbReference type="Proteomes" id="UP000736787"/>
    </source>
</evidence>
<keyword evidence="1" id="KW-0472">Membrane</keyword>
<sequence>MENTSNAGIVVPPECCEIAQKTTKTLTPSCDLAKLCCNLSGYMDISGQLRAKRKEVYEADRRGKLKDQQALNLSVGVAKLKHLSDKMRLLVCEQLRALINEIHLNLYTTSRQTVDSDCTVSNELDTNNHFSLDLADNYTELLHSITITAVKEEIFEKERLLSNVRLHSGKSIAYIVQRSRWRFPLLPHSLSALFNLLPSSHKANDAMSLVSKQQLAEMRGDGFDGVRLKLLQLIKFHDTIGYVMNDFRTEQKRATQRPRDAEAEEVVADQRLMSCLRLTAAVNKEPKQEEQQSSVSYLLAKQVLESAQHSNEIAEEFKAQCAYLRTLSREQHHRAQASCDEAPWFFNLIVVVAIWYLFFR</sequence>
<dbReference type="Proteomes" id="UP000736787">
    <property type="component" value="Unassembled WGS sequence"/>
</dbReference>
<keyword evidence="1" id="KW-1133">Transmembrane helix</keyword>
<evidence type="ECO:0000256" key="1">
    <source>
        <dbReference type="SAM" id="Phobius"/>
    </source>
</evidence>
<gene>
    <name evidence="2" type="ORF">PC117_g21125</name>
</gene>